<comment type="caution">
    <text evidence="1">The sequence shown here is derived from an EMBL/GenBank/DDBJ whole genome shotgun (WGS) entry which is preliminary data.</text>
</comment>
<organism evidence="1 2">
    <name type="scientific">Candidatus Curtissbacteria bacterium RBG_16_39_7</name>
    <dbReference type="NCBI Taxonomy" id="1797707"/>
    <lineage>
        <taxon>Bacteria</taxon>
        <taxon>Candidatus Curtissiibacteriota</taxon>
    </lineage>
</organism>
<reference evidence="1 2" key="1">
    <citation type="journal article" date="2016" name="Nat. Commun.">
        <title>Thousands of microbial genomes shed light on interconnected biogeochemical processes in an aquifer system.</title>
        <authorList>
            <person name="Anantharaman K."/>
            <person name="Brown C.T."/>
            <person name="Hug L.A."/>
            <person name="Sharon I."/>
            <person name="Castelle C.J."/>
            <person name="Probst A.J."/>
            <person name="Thomas B.C."/>
            <person name="Singh A."/>
            <person name="Wilkins M.J."/>
            <person name="Karaoz U."/>
            <person name="Brodie E.L."/>
            <person name="Williams K.H."/>
            <person name="Hubbard S.S."/>
            <person name="Banfield J.F."/>
        </authorList>
    </citation>
    <scope>NUCLEOTIDE SEQUENCE [LARGE SCALE GENOMIC DNA]</scope>
</reference>
<evidence type="ECO:0000313" key="2">
    <source>
        <dbReference type="Proteomes" id="UP000176628"/>
    </source>
</evidence>
<sequence>MGKEVERPYNFQNKFSRRRLFDISGKLALLVGSSLLLSGCKLEETATGILRWTNSSSKAQESVDSTPGPEGIEFHSKEVDKTFEKLQKAIDFMISVGSPISDAADVIFGDSDQILWEKSRNIWIAPEDATPNFYQREEIVDVYTPALGSPAPSGRKIVIFSELFNKDSLSIQEAGFRLYKAYVLRQAIPLVIDSHPELQSYIEIKAKAEAIAWQEAKNQYLMWSSRSGKKFGEFEEMVKEFVACQQTNDPTECWYQYHLGRQLT</sequence>
<gene>
    <name evidence="1" type="ORF">A2Z23_03360</name>
</gene>
<evidence type="ECO:0000313" key="1">
    <source>
        <dbReference type="EMBL" id="OGD86000.1"/>
    </source>
</evidence>
<proteinExistence type="predicted"/>
<dbReference type="AlphaFoldDB" id="A0A1F5G2A5"/>
<accession>A0A1F5G2A5</accession>
<dbReference type="Proteomes" id="UP000176628">
    <property type="component" value="Unassembled WGS sequence"/>
</dbReference>
<dbReference type="EMBL" id="MFAV01000038">
    <property type="protein sequence ID" value="OGD86000.1"/>
    <property type="molecule type" value="Genomic_DNA"/>
</dbReference>
<name>A0A1F5G2A5_9BACT</name>
<protein>
    <submittedName>
        <fullName evidence="1">Uncharacterized protein</fullName>
    </submittedName>
</protein>